<evidence type="ECO:0000256" key="2">
    <source>
        <dbReference type="ARBA" id="ARBA00022679"/>
    </source>
</evidence>
<reference evidence="4 5" key="1">
    <citation type="submission" date="2016-12" db="EMBL/GenBank/DDBJ databases">
        <authorList>
            <person name="Song W.-J."/>
            <person name="Kurnit D.M."/>
        </authorList>
    </citation>
    <scope>NUCLEOTIDE SEQUENCE [LARGE SCALE GENOMIC DNA]</scope>
    <source>
        <strain evidence="4 5">DSM 19599</strain>
    </source>
</reference>
<accession>A0A1M7ZFF1</accession>
<dbReference type="GO" id="GO:0006396">
    <property type="term" value="P:RNA processing"/>
    <property type="evidence" value="ECO:0007669"/>
    <property type="project" value="InterPro"/>
</dbReference>
<dbReference type="GO" id="GO:0003723">
    <property type="term" value="F:RNA binding"/>
    <property type="evidence" value="ECO:0007669"/>
    <property type="project" value="InterPro"/>
</dbReference>
<gene>
    <name evidence="4" type="ORF">SAMN02745172_01497</name>
</gene>
<dbReference type="AlphaFoldDB" id="A0A1M7ZFF1"/>
<name>A0A1M7ZFF1_9HYPH</name>
<dbReference type="EMBL" id="FRXO01000002">
    <property type="protein sequence ID" value="SHO63630.1"/>
    <property type="molecule type" value="Genomic_DNA"/>
</dbReference>
<dbReference type="GO" id="GO:0008173">
    <property type="term" value="F:RNA methyltransferase activity"/>
    <property type="evidence" value="ECO:0007669"/>
    <property type="project" value="InterPro"/>
</dbReference>
<dbReference type="PANTHER" id="PTHR43191">
    <property type="entry name" value="RRNA METHYLTRANSFERASE 3"/>
    <property type="match status" value="1"/>
</dbReference>
<dbReference type="GO" id="GO:0032259">
    <property type="term" value="P:methylation"/>
    <property type="evidence" value="ECO:0007669"/>
    <property type="project" value="UniProtKB-KW"/>
</dbReference>
<dbReference type="InterPro" id="IPR001537">
    <property type="entry name" value="SpoU_MeTrfase"/>
</dbReference>
<dbReference type="OrthoDB" id="3190829at2"/>
<dbReference type="PANTHER" id="PTHR43191:SF12">
    <property type="entry name" value="RRNA METHYLASE"/>
    <property type="match status" value="1"/>
</dbReference>
<dbReference type="InterPro" id="IPR029028">
    <property type="entry name" value="Alpha/beta_knot_MTases"/>
</dbReference>
<dbReference type="InterPro" id="IPR051259">
    <property type="entry name" value="rRNA_Methyltransferase"/>
</dbReference>
<evidence type="ECO:0000256" key="1">
    <source>
        <dbReference type="ARBA" id="ARBA00022603"/>
    </source>
</evidence>
<feature type="domain" description="tRNA/rRNA methyltransferase SpoU type" evidence="3">
    <location>
        <begin position="129"/>
        <end position="267"/>
    </location>
</feature>
<dbReference type="InterPro" id="IPR029026">
    <property type="entry name" value="tRNA_m1G_MTases_N"/>
</dbReference>
<dbReference type="Proteomes" id="UP000186406">
    <property type="component" value="Unassembled WGS sequence"/>
</dbReference>
<protein>
    <submittedName>
        <fullName evidence="4">tRNA G18 (Ribose-2'-O)-methylase SpoU</fullName>
    </submittedName>
</protein>
<keyword evidence="1 4" id="KW-0489">Methyltransferase</keyword>
<keyword evidence="2" id="KW-0808">Transferase</keyword>
<dbReference type="Gene3D" id="3.40.1280.10">
    <property type="match status" value="1"/>
</dbReference>
<dbReference type="Pfam" id="PF00588">
    <property type="entry name" value="SpoU_methylase"/>
    <property type="match status" value="1"/>
</dbReference>
<dbReference type="InterPro" id="IPR029064">
    <property type="entry name" value="Ribosomal_eL30-like_sf"/>
</dbReference>
<evidence type="ECO:0000313" key="5">
    <source>
        <dbReference type="Proteomes" id="UP000186406"/>
    </source>
</evidence>
<dbReference type="RefSeq" id="WP_073627014.1">
    <property type="nucleotide sequence ID" value="NZ_FRXO01000002.1"/>
</dbReference>
<dbReference type="SUPFAM" id="SSF75217">
    <property type="entry name" value="alpha/beta knot"/>
    <property type="match status" value="1"/>
</dbReference>
<sequence>MRTIRPPGREVIPVAEADDPRVADYRDVRERDLVGRDGRFVIEGEVVLDVALSRSRFALSSVLIAADRVPRLGALIDRVPPDVPVYGAAPAVMDAIVGFPIHRGILAIGLKGAAPDAAAALAALPLRALVVGLVGLANHDNVGGIFRNAAAFGAGLVLVDRGCCDPLYRKAIRVSAGGVLAVPFAPVPNGGAMIDLLDEAGFEVIALSPRGDETLARLTPPPRAALLLGAEGPGLPAEMLARTRTVRIPMQAFDSLNVATTSGIALHHLVHGG</sequence>
<keyword evidence="5" id="KW-1185">Reference proteome</keyword>
<proteinExistence type="predicted"/>
<evidence type="ECO:0000259" key="3">
    <source>
        <dbReference type="Pfam" id="PF00588"/>
    </source>
</evidence>
<dbReference type="CDD" id="cd18095">
    <property type="entry name" value="SpoU-like_rRNA-MTase"/>
    <property type="match status" value="1"/>
</dbReference>
<dbReference type="STRING" id="1123029.SAMN02745172_01497"/>
<organism evidence="4 5">
    <name type="scientific">Pseudoxanthobacter soli DSM 19599</name>
    <dbReference type="NCBI Taxonomy" id="1123029"/>
    <lineage>
        <taxon>Bacteria</taxon>
        <taxon>Pseudomonadati</taxon>
        <taxon>Pseudomonadota</taxon>
        <taxon>Alphaproteobacteria</taxon>
        <taxon>Hyphomicrobiales</taxon>
        <taxon>Segnochrobactraceae</taxon>
        <taxon>Pseudoxanthobacter</taxon>
    </lineage>
</organism>
<evidence type="ECO:0000313" key="4">
    <source>
        <dbReference type="EMBL" id="SHO63630.1"/>
    </source>
</evidence>
<dbReference type="SUPFAM" id="SSF55315">
    <property type="entry name" value="L30e-like"/>
    <property type="match status" value="1"/>
</dbReference>